<evidence type="ECO:0000256" key="1">
    <source>
        <dbReference type="SAM" id="MobiDB-lite"/>
    </source>
</evidence>
<organism evidence="3 4">
    <name type="scientific">Streptomyces kaempferi</name>
    <dbReference type="NCBI Taxonomy" id="333725"/>
    <lineage>
        <taxon>Bacteria</taxon>
        <taxon>Bacillati</taxon>
        <taxon>Actinomycetota</taxon>
        <taxon>Actinomycetes</taxon>
        <taxon>Kitasatosporales</taxon>
        <taxon>Streptomycetaceae</taxon>
        <taxon>Streptomyces</taxon>
    </lineage>
</organism>
<sequence length="276" mass="30494">IRPGTIYGDVTVPSRQRRESPVASEPSPQLSAELSRRAGHYAAAVAECLLEADLPVTGIQSCGPWRDMDGGYLDVEAAISFTQAFQDQHGGGDCGLHWAGTSGWCLYTADKEDRYLSGIRWPGAGLLPEPRLVTAFVDAFRLDPAGAGSSEQPSYRQEGQDFPMLLDSLAPYLPAQPYLFEEPQIRFADLHRRAYENRVRRALVSRASDSLTHLYLRQGELTALLHLLEYTESTNPSALNRLLAADLSARAGQPPEAAETHKRALQEADHRRRQEP</sequence>
<feature type="domain" description="DUF6292" evidence="2">
    <location>
        <begin position="41"/>
        <end position="138"/>
    </location>
</feature>
<feature type="compositionally biased region" description="Basic and acidic residues" evidence="1">
    <location>
        <begin position="258"/>
        <end position="276"/>
    </location>
</feature>
<proteinExistence type="predicted"/>
<protein>
    <submittedName>
        <fullName evidence="3">DUF6292 family protein</fullName>
    </submittedName>
</protein>
<keyword evidence="4" id="KW-1185">Reference proteome</keyword>
<evidence type="ECO:0000313" key="3">
    <source>
        <dbReference type="EMBL" id="MFD1313740.1"/>
    </source>
</evidence>
<accession>A0ABW3XXA6</accession>
<comment type="caution">
    <text evidence="3">The sequence shown here is derived from an EMBL/GenBank/DDBJ whole genome shotgun (WGS) entry which is preliminary data.</text>
</comment>
<dbReference type="Proteomes" id="UP001597058">
    <property type="component" value="Unassembled WGS sequence"/>
</dbReference>
<dbReference type="InterPro" id="IPR046259">
    <property type="entry name" value="DUF6292"/>
</dbReference>
<feature type="region of interest" description="Disordered" evidence="1">
    <location>
        <begin position="249"/>
        <end position="276"/>
    </location>
</feature>
<dbReference type="EMBL" id="JBHTMM010000253">
    <property type="protein sequence ID" value="MFD1313740.1"/>
    <property type="molecule type" value="Genomic_DNA"/>
</dbReference>
<gene>
    <name evidence="3" type="ORF">ACFQ5X_49780</name>
</gene>
<evidence type="ECO:0000313" key="4">
    <source>
        <dbReference type="Proteomes" id="UP001597058"/>
    </source>
</evidence>
<dbReference type="RefSeq" id="WP_381331359.1">
    <property type="nucleotide sequence ID" value="NZ_JBHTMM010000253.1"/>
</dbReference>
<reference evidence="4" key="1">
    <citation type="journal article" date="2019" name="Int. J. Syst. Evol. Microbiol.">
        <title>The Global Catalogue of Microorganisms (GCM) 10K type strain sequencing project: providing services to taxonomists for standard genome sequencing and annotation.</title>
        <authorList>
            <consortium name="The Broad Institute Genomics Platform"/>
            <consortium name="The Broad Institute Genome Sequencing Center for Infectious Disease"/>
            <person name="Wu L."/>
            <person name="Ma J."/>
        </authorList>
    </citation>
    <scope>NUCLEOTIDE SEQUENCE [LARGE SCALE GENOMIC DNA]</scope>
    <source>
        <strain evidence="4">CGMCC 4.7020</strain>
    </source>
</reference>
<dbReference type="Pfam" id="PF19809">
    <property type="entry name" value="DUF6292"/>
    <property type="match status" value="1"/>
</dbReference>
<name>A0ABW3XXA6_9ACTN</name>
<evidence type="ECO:0000259" key="2">
    <source>
        <dbReference type="Pfam" id="PF19809"/>
    </source>
</evidence>
<feature type="non-terminal residue" evidence="3">
    <location>
        <position position="1"/>
    </location>
</feature>